<gene>
    <name evidence="2" type="ORF">PQR62_24995</name>
</gene>
<evidence type="ECO:0000313" key="2">
    <source>
        <dbReference type="EMBL" id="MFL9927554.1"/>
    </source>
</evidence>
<protein>
    <submittedName>
        <fullName evidence="2">Uncharacterized protein</fullName>
    </submittedName>
</protein>
<evidence type="ECO:0000256" key="1">
    <source>
        <dbReference type="SAM" id="MobiDB-lite"/>
    </source>
</evidence>
<keyword evidence="3" id="KW-1185">Reference proteome</keyword>
<organism evidence="2 3">
    <name type="scientific">Herbaspirillum lusitanum</name>
    <dbReference type="NCBI Taxonomy" id="213312"/>
    <lineage>
        <taxon>Bacteria</taxon>
        <taxon>Pseudomonadati</taxon>
        <taxon>Pseudomonadota</taxon>
        <taxon>Betaproteobacteria</taxon>
        <taxon>Burkholderiales</taxon>
        <taxon>Oxalobacteraceae</taxon>
        <taxon>Herbaspirillum</taxon>
    </lineage>
</organism>
<dbReference type="RefSeq" id="WP_408160789.1">
    <property type="nucleotide sequence ID" value="NZ_JAQQFM010000017.1"/>
</dbReference>
<name>A0ABW9AH25_9BURK</name>
<dbReference type="Proteomes" id="UP001629246">
    <property type="component" value="Unassembled WGS sequence"/>
</dbReference>
<feature type="region of interest" description="Disordered" evidence="1">
    <location>
        <begin position="1"/>
        <end position="46"/>
    </location>
</feature>
<reference evidence="2 3" key="1">
    <citation type="journal article" date="2024" name="Chem. Sci.">
        <title>Discovery of megapolipeptins by genome mining of a Burkholderiales bacteria collection.</title>
        <authorList>
            <person name="Paulo B.S."/>
            <person name="Recchia M.J.J."/>
            <person name="Lee S."/>
            <person name="Fergusson C.H."/>
            <person name="Romanowski S.B."/>
            <person name="Hernandez A."/>
            <person name="Krull N."/>
            <person name="Liu D.Y."/>
            <person name="Cavanagh H."/>
            <person name="Bos A."/>
            <person name="Gray C.A."/>
            <person name="Murphy B.T."/>
            <person name="Linington R.G."/>
            <person name="Eustaquio A.S."/>
        </authorList>
    </citation>
    <scope>NUCLEOTIDE SEQUENCE [LARGE SCALE GENOMIC DNA]</scope>
    <source>
        <strain evidence="2 3">RL21-008-BIB-A</strain>
    </source>
</reference>
<feature type="compositionally biased region" description="Low complexity" evidence="1">
    <location>
        <begin position="9"/>
        <end position="31"/>
    </location>
</feature>
<comment type="caution">
    <text evidence="2">The sequence shown here is derived from an EMBL/GenBank/DDBJ whole genome shotgun (WGS) entry which is preliminary data.</text>
</comment>
<proteinExistence type="predicted"/>
<sequence>MVSVTGIFSDAQEASTAVAASAEPNLSAAAARDPNETEDETANDETKEWVAANAARTALKAIIGNPVQVINDKDGENRPQN</sequence>
<accession>A0ABW9AH25</accession>
<dbReference type="EMBL" id="JAQQFM010000017">
    <property type="protein sequence ID" value="MFL9927554.1"/>
    <property type="molecule type" value="Genomic_DNA"/>
</dbReference>
<evidence type="ECO:0000313" key="3">
    <source>
        <dbReference type="Proteomes" id="UP001629246"/>
    </source>
</evidence>